<dbReference type="KEGG" id="mcha:111022790"/>
<dbReference type="InterPro" id="IPR033121">
    <property type="entry name" value="PEPTIDASE_A1"/>
</dbReference>
<dbReference type="Gene3D" id="2.40.70.10">
    <property type="entry name" value="Acid Proteases"/>
    <property type="match status" value="2"/>
</dbReference>
<keyword evidence="7" id="KW-0378">Hydrolase</keyword>
<keyword evidence="5 9" id="KW-0732">Signal</keyword>
<accession>A0A6J1DNR5</accession>
<evidence type="ECO:0000259" key="10">
    <source>
        <dbReference type="PROSITE" id="PS51767"/>
    </source>
</evidence>
<keyword evidence="8" id="KW-0325">Glycoprotein</keyword>
<dbReference type="PANTHER" id="PTHR47967:SF66">
    <property type="entry name" value="ASPARTIC PROTEINASE CDR1-RELATED"/>
    <property type="match status" value="1"/>
</dbReference>
<comment type="similarity">
    <text evidence="2">Belongs to the peptidase A1 family.</text>
</comment>
<dbReference type="Proteomes" id="UP000504603">
    <property type="component" value="Unplaced"/>
</dbReference>
<evidence type="ECO:0000256" key="8">
    <source>
        <dbReference type="ARBA" id="ARBA00023180"/>
    </source>
</evidence>
<gene>
    <name evidence="12" type="primary">LOC111022790</name>
</gene>
<keyword evidence="3" id="KW-0964">Secreted</keyword>
<dbReference type="GeneID" id="111022790"/>
<feature type="domain" description="Peptidase A1" evidence="10">
    <location>
        <begin position="77"/>
        <end position="418"/>
    </location>
</feature>
<dbReference type="GO" id="GO:0004190">
    <property type="term" value="F:aspartic-type endopeptidase activity"/>
    <property type="evidence" value="ECO:0007669"/>
    <property type="project" value="UniProtKB-KW"/>
</dbReference>
<evidence type="ECO:0000256" key="6">
    <source>
        <dbReference type="ARBA" id="ARBA00022750"/>
    </source>
</evidence>
<dbReference type="FunFam" id="2.40.70.10:FF:000016">
    <property type="entry name" value="Probable aspartic protease At2g35615"/>
    <property type="match status" value="1"/>
</dbReference>
<dbReference type="PROSITE" id="PS51767">
    <property type="entry name" value="PEPTIDASE_A1"/>
    <property type="match status" value="1"/>
</dbReference>
<dbReference type="InterPro" id="IPR032861">
    <property type="entry name" value="TAXi_N"/>
</dbReference>
<keyword evidence="6" id="KW-0064">Aspartyl protease</keyword>
<feature type="signal peptide" evidence="9">
    <location>
        <begin position="1"/>
        <end position="16"/>
    </location>
</feature>
<dbReference type="InterPro" id="IPR001969">
    <property type="entry name" value="Aspartic_peptidase_AS"/>
</dbReference>
<dbReference type="SUPFAM" id="SSF50630">
    <property type="entry name" value="Acid proteases"/>
    <property type="match status" value="1"/>
</dbReference>
<dbReference type="CDD" id="cd05476">
    <property type="entry name" value="pepsin_A_like_plant"/>
    <property type="match status" value="1"/>
</dbReference>
<dbReference type="FunFam" id="2.40.70.10:FF:000050">
    <property type="entry name" value="Aspartic proteinase CDR1"/>
    <property type="match status" value="1"/>
</dbReference>
<dbReference type="Pfam" id="PF14543">
    <property type="entry name" value="TAXi_N"/>
    <property type="match status" value="1"/>
</dbReference>
<organism evidence="11 12">
    <name type="scientific">Momordica charantia</name>
    <name type="common">Bitter gourd</name>
    <name type="synonym">Balsam pear</name>
    <dbReference type="NCBI Taxonomy" id="3673"/>
    <lineage>
        <taxon>Eukaryota</taxon>
        <taxon>Viridiplantae</taxon>
        <taxon>Streptophyta</taxon>
        <taxon>Embryophyta</taxon>
        <taxon>Tracheophyta</taxon>
        <taxon>Spermatophyta</taxon>
        <taxon>Magnoliopsida</taxon>
        <taxon>eudicotyledons</taxon>
        <taxon>Gunneridae</taxon>
        <taxon>Pentapetalae</taxon>
        <taxon>rosids</taxon>
        <taxon>fabids</taxon>
        <taxon>Cucurbitales</taxon>
        <taxon>Cucurbitaceae</taxon>
        <taxon>Momordiceae</taxon>
        <taxon>Momordica</taxon>
    </lineage>
</organism>
<evidence type="ECO:0000256" key="5">
    <source>
        <dbReference type="ARBA" id="ARBA00022729"/>
    </source>
</evidence>
<dbReference type="PANTHER" id="PTHR47967">
    <property type="entry name" value="OS07G0603500 PROTEIN-RELATED"/>
    <property type="match status" value="1"/>
</dbReference>
<dbReference type="AlphaFoldDB" id="A0A6J1DNR5"/>
<feature type="chain" id="PRO_5026669457" evidence="9">
    <location>
        <begin position="17"/>
        <end position="425"/>
    </location>
</feature>
<dbReference type="InterPro" id="IPR051708">
    <property type="entry name" value="Plant_Aspart_Prot_A1"/>
</dbReference>
<dbReference type="GO" id="GO:0005576">
    <property type="term" value="C:extracellular region"/>
    <property type="evidence" value="ECO:0007669"/>
    <property type="project" value="UniProtKB-SubCell"/>
</dbReference>
<dbReference type="RefSeq" id="XP_022155743.1">
    <property type="nucleotide sequence ID" value="XM_022300051.1"/>
</dbReference>
<dbReference type="GO" id="GO:0006508">
    <property type="term" value="P:proteolysis"/>
    <property type="evidence" value="ECO:0007669"/>
    <property type="project" value="UniProtKB-KW"/>
</dbReference>
<sequence>MAILSLLLLFSSAVVAVDYGFTVELIHRDSPNSPLFNPSETHYHRLTNALRRSISRHAAAPAADVAEAPMYNNRGEYLMKLSLGTPPFPIMAIADTGSDIVWSQCAPCTRCYTQSAPMFDPRKSATYKQILCSSPICPFSGTDSCPVRSDQCEYSINYGDGSHSRGDIAVDTVTLGSTSGRPVAFPWTVFGCGRDSAGTFNANVSGIVGLGHGVVSLVSQMGAATAGKFSYCLASIGSDSIRSSKLSFGANAVVAGAGTVSTPIYTADGPFYRLKLEAMSVGNNKITFSTASSSPGDANIIIDSGTTVTLLPPDFYADFGTAVSDGINLERVRDPNQFLDFCFQSTADDFDAPSITVHFEGGDVKLSRENVFIRMADDVVCLAFVSAPQNGGVSIYGNILQTNFLIGYDTQKMAVSFRPADCAAM</sequence>
<evidence type="ECO:0000256" key="1">
    <source>
        <dbReference type="ARBA" id="ARBA00004613"/>
    </source>
</evidence>
<reference evidence="12" key="1">
    <citation type="submission" date="2025-08" db="UniProtKB">
        <authorList>
            <consortium name="RefSeq"/>
        </authorList>
    </citation>
    <scope>IDENTIFICATION</scope>
    <source>
        <strain evidence="12">OHB3-1</strain>
    </source>
</reference>
<evidence type="ECO:0000256" key="2">
    <source>
        <dbReference type="ARBA" id="ARBA00007447"/>
    </source>
</evidence>
<dbReference type="PROSITE" id="PS00141">
    <property type="entry name" value="ASP_PROTEASE"/>
    <property type="match status" value="1"/>
</dbReference>
<dbReference type="InterPro" id="IPR034161">
    <property type="entry name" value="Pepsin-like_plant"/>
</dbReference>
<keyword evidence="11" id="KW-1185">Reference proteome</keyword>
<evidence type="ECO:0000256" key="4">
    <source>
        <dbReference type="ARBA" id="ARBA00022670"/>
    </source>
</evidence>
<dbReference type="InterPro" id="IPR032799">
    <property type="entry name" value="TAXi_C"/>
</dbReference>
<dbReference type="InterPro" id="IPR021109">
    <property type="entry name" value="Peptidase_aspartic_dom_sf"/>
</dbReference>
<keyword evidence="4" id="KW-0645">Protease</keyword>
<protein>
    <submittedName>
        <fullName evidence="12">Aspartic proteinase CDR1-like</fullName>
    </submittedName>
</protein>
<evidence type="ECO:0000256" key="7">
    <source>
        <dbReference type="ARBA" id="ARBA00022801"/>
    </source>
</evidence>
<evidence type="ECO:0000256" key="9">
    <source>
        <dbReference type="SAM" id="SignalP"/>
    </source>
</evidence>
<dbReference type="OrthoDB" id="2747330at2759"/>
<dbReference type="Pfam" id="PF14541">
    <property type="entry name" value="TAXi_C"/>
    <property type="match status" value="1"/>
</dbReference>
<evidence type="ECO:0000313" key="12">
    <source>
        <dbReference type="RefSeq" id="XP_022155743.1"/>
    </source>
</evidence>
<comment type="subcellular location">
    <subcellularLocation>
        <location evidence="1">Secreted</location>
    </subcellularLocation>
</comment>
<name>A0A6J1DNR5_MOMCH</name>
<proteinExistence type="inferred from homology"/>
<evidence type="ECO:0000313" key="11">
    <source>
        <dbReference type="Proteomes" id="UP000504603"/>
    </source>
</evidence>
<evidence type="ECO:0000256" key="3">
    <source>
        <dbReference type="ARBA" id="ARBA00022525"/>
    </source>
</evidence>